<organism evidence="1 2">
    <name type="scientific">Cohnella rhizosphaerae</name>
    <dbReference type="NCBI Taxonomy" id="1457232"/>
    <lineage>
        <taxon>Bacteria</taxon>
        <taxon>Bacillati</taxon>
        <taxon>Bacillota</taxon>
        <taxon>Bacilli</taxon>
        <taxon>Bacillales</taxon>
        <taxon>Paenibacillaceae</taxon>
        <taxon>Cohnella</taxon>
    </lineage>
</organism>
<dbReference type="EMBL" id="JAPDIA010000009">
    <property type="protein sequence ID" value="MDG0814621.1"/>
    <property type="molecule type" value="Genomic_DNA"/>
</dbReference>
<reference evidence="1" key="1">
    <citation type="submission" date="2022-10" db="EMBL/GenBank/DDBJ databases">
        <title>Comparative genomic analysis of Cohnella hashimotonis sp. nov., isolated from the International Space Station.</title>
        <authorList>
            <person name="Simpson A."/>
            <person name="Venkateswaran K."/>
        </authorList>
    </citation>
    <scope>NUCLEOTIDE SEQUENCE</scope>
    <source>
        <strain evidence="1">DSM 28161</strain>
    </source>
</reference>
<keyword evidence="2" id="KW-1185">Reference proteome</keyword>
<accession>A0A9X4L1X9</accession>
<dbReference type="AlphaFoldDB" id="A0A9X4L1X9"/>
<dbReference type="RefSeq" id="WP_277539586.1">
    <property type="nucleotide sequence ID" value="NZ_JAPDIA010000009.1"/>
</dbReference>
<evidence type="ECO:0000313" key="1">
    <source>
        <dbReference type="EMBL" id="MDG0814621.1"/>
    </source>
</evidence>
<dbReference type="Proteomes" id="UP001153404">
    <property type="component" value="Unassembled WGS sequence"/>
</dbReference>
<proteinExistence type="predicted"/>
<evidence type="ECO:0000313" key="2">
    <source>
        <dbReference type="Proteomes" id="UP001153404"/>
    </source>
</evidence>
<gene>
    <name evidence="1" type="ORF">OMP40_39050</name>
</gene>
<comment type="caution">
    <text evidence="1">The sequence shown here is derived from an EMBL/GenBank/DDBJ whole genome shotgun (WGS) entry which is preliminary data.</text>
</comment>
<sequence>MNKARKASDEANDKAFEARQRAVKLQFEANGAADMAAVSAEMLATVQDQDVVASMAKTRSSDSHS</sequence>
<name>A0A9X4L1X9_9BACL</name>
<protein>
    <submittedName>
        <fullName evidence="1">Uncharacterized protein</fullName>
    </submittedName>
</protein>